<evidence type="ECO:0000256" key="2">
    <source>
        <dbReference type="ARBA" id="ARBA00022448"/>
    </source>
</evidence>
<comment type="similarity">
    <text evidence="1">Belongs to the bacterial solute-binding protein 5 family.</text>
</comment>
<dbReference type="PANTHER" id="PTHR30290:SF9">
    <property type="entry name" value="OLIGOPEPTIDE-BINDING PROTEIN APPA"/>
    <property type="match status" value="1"/>
</dbReference>
<evidence type="ECO:0000313" key="7">
    <source>
        <dbReference type="Proteomes" id="UP001203338"/>
    </source>
</evidence>
<feature type="domain" description="Solute-binding protein family 5" evidence="5">
    <location>
        <begin position="75"/>
        <end position="439"/>
    </location>
</feature>
<gene>
    <name evidence="6" type="ORF">M3P05_15500</name>
</gene>
<dbReference type="Pfam" id="PF00496">
    <property type="entry name" value="SBP_bac_5"/>
    <property type="match status" value="1"/>
</dbReference>
<dbReference type="Gene3D" id="3.10.105.10">
    <property type="entry name" value="Dipeptide-binding Protein, Domain 3"/>
    <property type="match status" value="1"/>
</dbReference>
<evidence type="ECO:0000313" key="6">
    <source>
        <dbReference type="EMBL" id="MCL6271329.1"/>
    </source>
</evidence>
<evidence type="ECO:0000256" key="3">
    <source>
        <dbReference type="ARBA" id="ARBA00022729"/>
    </source>
</evidence>
<reference evidence="6 7" key="1">
    <citation type="submission" date="2022-05" db="EMBL/GenBank/DDBJ databases">
        <authorList>
            <person name="Park J.-S."/>
        </authorList>
    </citation>
    <scope>NUCLEOTIDE SEQUENCE [LARGE SCALE GENOMIC DNA]</scope>
    <source>
        <strain evidence="6 7">2012CJ34-2</strain>
    </source>
</reference>
<protein>
    <submittedName>
        <fullName evidence="6">ABC transporter substrate-binding protein</fullName>
    </submittedName>
</protein>
<feature type="signal peptide" evidence="4">
    <location>
        <begin position="1"/>
        <end position="30"/>
    </location>
</feature>
<dbReference type="Gene3D" id="3.40.190.10">
    <property type="entry name" value="Periplasmic binding protein-like II"/>
    <property type="match status" value="1"/>
</dbReference>
<dbReference type="InterPro" id="IPR000914">
    <property type="entry name" value="SBP_5_dom"/>
</dbReference>
<dbReference type="RefSeq" id="WP_249700878.1">
    <property type="nucleotide sequence ID" value="NZ_JAMFLX010000023.1"/>
</dbReference>
<comment type="caution">
    <text evidence="6">The sequence shown here is derived from an EMBL/GenBank/DDBJ whole genome shotgun (WGS) entry which is preliminary data.</text>
</comment>
<evidence type="ECO:0000256" key="1">
    <source>
        <dbReference type="ARBA" id="ARBA00005695"/>
    </source>
</evidence>
<accession>A0ABT0PIX1</accession>
<name>A0ABT0PIX1_9GAMM</name>
<evidence type="ECO:0000259" key="5">
    <source>
        <dbReference type="Pfam" id="PF00496"/>
    </source>
</evidence>
<dbReference type="PANTHER" id="PTHR30290">
    <property type="entry name" value="PERIPLASMIC BINDING COMPONENT OF ABC TRANSPORTER"/>
    <property type="match status" value="1"/>
</dbReference>
<proteinExistence type="inferred from homology"/>
<dbReference type="InterPro" id="IPR039424">
    <property type="entry name" value="SBP_5"/>
</dbReference>
<organism evidence="6 7">
    <name type="scientific">Parendozoicomonas callyspongiae</name>
    <dbReference type="NCBI Taxonomy" id="2942213"/>
    <lineage>
        <taxon>Bacteria</taxon>
        <taxon>Pseudomonadati</taxon>
        <taxon>Pseudomonadota</taxon>
        <taxon>Gammaproteobacteria</taxon>
        <taxon>Oceanospirillales</taxon>
        <taxon>Endozoicomonadaceae</taxon>
        <taxon>Parendozoicomonas</taxon>
    </lineage>
</organism>
<dbReference type="SUPFAM" id="SSF53850">
    <property type="entry name" value="Periplasmic binding protein-like II"/>
    <property type="match status" value="1"/>
</dbReference>
<keyword evidence="3 4" id="KW-0732">Signal</keyword>
<dbReference type="InterPro" id="IPR030678">
    <property type="entry name" value="Peptide/Ni-bd"/>
</dbReference>
<dbReference type="EMBL" id="JAMFLX010000023">
    <property type="protein sequence ID" value="MCL6271329.1"/>
    <property type="molecule type" value="Genomic_DNA"/>
</dbReference>
<dbReference type="Proteomes" id="UP001203338">
    <property type="component" value="Unassembled WGS sequence"/>
</dbReference>
<sequence length="523" mass="57767">MLNKFRRTVFILSTLLFTTLATTIPITSSAQENQTLRIAIKQETGNLDLLQNVSALSTYSLIFEPLIRYGTDGQLQPALATSWITSDDGLTLSFKLRKNVTFSDGSPFDAQTAKWNLERWMGKPEFSWIGISDAMKSIETNGQYDLVINLSKPVPAALYELTIIRPVRFLSPKAVDARGNQTAPIGTGPWVVTENNNSRTLLTRNKNYWGNTPSFANMELKVVPDELARSNGLRSGDLDIIGGDWASPLSPRRARSMQRDPNVAVVAEPGTTSILLTYSPKSPLLQDKSVREAIDLSLERNAIVAIIYEGYATATANLFPKVIPYSGNRNPLPQRDIQAARTKLEQAGWTRSGNSWIKDGKALELELMVSEEALPGSRRLAEMIQGQLSETGIKVRVSSVDNATIHDRRPVFQYDLTFMATYGAPYDPHGTLANLLLSDVDSGPDGKIYMSPELDPVVRAALNAQGAAREEKMQAIYNWLSENMAVSPLVSPKRLWAHNRRVGSFTLPATDYQMLGSDVTLSD</sequence>
<evidence type="ECO:0000256" key="4">
    <source>
        <dbReference type="SAM" id="SignalP"/>
    </source>
</evidence>
<keyword evidence="7" id="KW-1185">Reference proteome</keyword>
<keyword evidence="2" id="KW-0813">Transport</keyword>
<dbReference type="PIRSF" id="PIRSF002741">
    <property type="entry name" value="MppA"/>
    <property type="match status" value="1"/>
</dbReference>
<feature type="chain" id="PRO_5047135514" evidence="4">
    <location>
        <begin position="31"/>
        <end position="523"/>
    </location>
</feature>